<dbReference type="KEGG" id="shs:STEHIDRAFT_116443"/>
<dbReference type="SUPFAM" id="SSF52540">
    <property type="entry name" value="P-loop containing nucleoside triphosphate hydrolases"/>
    <property type="match status" value="1"/>
</dbReference>
<accession>R7RXM8</accession>
<dbReference type="Pfam" id="PF24883">
    <property type="entry name" value="NPHP3_N"/>
    <property type="match status" value="1"/>
</dbReference>
<dbReference type="InterPro" id="IPR056884">
    <property type="entry name" value="NPHP3-like_N"/>
</dbReference>
<protein>
    <recommendedName>
        <fullName evidence="7">NACHT domain-containing protein</fullName>
    </recommendedName>
</protein>
<dbReference type="EMBL" id="JH687403">
    <property type="protein sequence ID" value="EIM79538.1"/>
    <property type="molecule type" value="Genomic_DNA"/>
</dbReference>
<organism evidence="5 6">
    <name type="scientific">Stereum hirsutum (strain FP-91666)</name>
    <name type="common">White-rot fungus</name>
    <dbReference type="NCBI Taxonomy" id="721885"/>
    <lineage>
        <taxon>Eukaryota</taxon>
        <taxon>Fungi</taxon>
        <taxon>Dikarya</taxon>
        <taxon>Basidiomycota</taxon>
        <taxon>Agaricomycotina</taxon>
        <taxon>Agaricomycetes</taxon>
        <taxon>Russulales</taxon>
        <taxon>Stereaceae</taxon>
        <taxon>Stereum</taxon>
    </lineage>
</organism>
<feature type="domain" description="Fungal STAND N-terminal Goodbye" evidence="2">
    <location>
        <begin position="203"/>
        <end position="324"/>
    </location>
</feature>
<dbReference type="Gene3D" id="3.40.50.300">
    <property type="entry name" value="P-loop containing nucleotide triphosphate hydrolases"/>
    <property type="match status" value="1"/>
</dbReference>
<keyword evidence="1" id="KW-0677">Repeat</keyword>
<evidence type="ECO:0000259" key="2">
    <source>
        <dbReference type="Pfam" id="PF17109"/>
    </source>
</evidence>
<keyword evidence="6" id="KW-1185">Reference proteome</keyword>
<evidence type="ECO:0008006" key="7">
    <source>
        <dbReference type="Google" id="ProtNLM"/>
    </source>
</evidence>
<sequence length="1110" mass="125595">MVCETLEQLSSGWSSMLQLERDRRRKPVLRETGEGRGAEEYSASYYYTPPDILHTLSRSPRLIEVALYDDAGGVTYRWSEGRMSEGAVEEVEEFVRAKVERSIIRSALRGWGRGMGGKPWTLSTLVARFLLSAWYTAIPIDPMRTSAYTASPPNAPHRLLQSHGLPLNHTTIIYCVLHDLLPSLTYLAMMSGDFDQDQFPAIFRDAIKQYEQHSKHELGDLVVIPCDIDSLKYDIDLRQDVFLTFQKKRETIYKALTPVVELVKTISDSVGDAASMIPPIAFAKPVLTAVSGLIAAAKGVGKSYDSIIELFESLTHMLSRYKIHFDHEITPSIKENMVKTLAHMLVIMGLATKIMREGRTGKNGDVQEALEKLSRLTLQEDRLVSATTLSVTNDILSTLSDHLTDKSTEAQSTLEAIRRSVCQAVECSRFESFVEDQERVKFISWLSAPDVSTNQRQARERHAEGTGSWFLNSPTFTGWKNDEKTVMWLSGGPGCGKSILSSTIIDELEYVAATDQTSVSVVAYHYFDFRDPTKQSCESLILSIIRQLLDHSIEIPHVLRMLHQRCLGQRSFSLGSLQSTLREMLDLFDHVYIVIDALDECAEEQWGSISSFVRSLSGWSVSANTHLLLTGRPETNIRKCLEQLVPSAYVVKLGSELGMRDDIIRYVRSTIRGDNSDFKRWKADILMEIENTLVSGANGMFRWVHCQLEDLRKCLGPAALRQTLRTLPRTLDETYERILGRILNSPNQEYAKRILLWLSFSLQPLSLKEVAEALAFTFDDQPHFVIEDRLPNPPDVLSICSTLVTTTQNFLQLAHFSVKEYLVDTRVRSAHISCFFLNENLAHAVITYACLTYLMQTSELVGQKKTPRTSDFPLLEYAGVWWIKHASHVSQPSEGLQSIMGEFVGFSGKHGHCVELWCRRWYNSYWKLPTVLYCAAFQGSATADGARQIVDMVSKRQDLSGFNRCIYLLWLWFIKILRRRTSLSISYRDFRTTVEMSPVFELLVNQDGGEESSKDEGGRGRIEFGKFLLEHTGVSVPAWITDVDTNHELVDEIKSWMEEKDSVPTFYRHIPNLTLAKALPITSIPSTRGPVSPFSLRLPLVSFNSRDSTV</sequence>
<dbReference type="InterPro" id="IPR027417">
    <property type="entry name" value="P-loop_NTPase"/>
</dbReference>
<feature type="domain" description="Nephrocystin 3-like N-terminal" evidence="4">
    <location>
        <begin position="465"/>
        <end position="632"/>
    </location>
</feature>
<dbReference type="GeneID" id="18795916"/>
<evidence type="ECO:0000313" key="5">
    <source>
        <dbReference type="EMBL" id="EIM79538.1"/>
    </source>
</evidence>
<dbReference type="InterPro" id="IPR031350">
    <property type="entry name" value="Goodbye_dom"/>
</dbReference>
<proteinExistence type="predicted"/>
<dbReference type="Pfam" id="PF22939">
    <property type="entry name" value="WHD_GPIID"/>
    <property type="match status" value="1"/>
</dbReference>
<dbReference type="eggNOG" id="KOG4177">
    <property type="taxonomic scope" value="Eukaryota"/>
</dbReference>
<dbReference type="RefSeq" id="XP_007311335.1">
    <property type="nucleotide sequence ID" value="XM_007311273.1"/>
</dbReference>
<dbReference type="InterPro" id="IPR054471">
    <property type="entry name" value="GPIID_WHD"/>
</dbReference>
<evidence type="ECO:0000259" key="3">
    <source>
        <dbReference type="Pfam" id="PF22939"/>
    </source>
</evidence>
<gene>
    <name evidence="5" type="ORF">STEHIDRAFT_116443</name>
</gene>
<dbReference type="Pfam" id="PF17109">
    <property type="entry name" value="Goodbye"/>
    <property type="match status" value="1"/>
</dbReference>
<reference evidence="6" key="1">
    <citation type="journal article" date="2012" name="Science">
        <title>The Paleozoic origin of enzymatic lignin decomposition reconstructed from 31 fungal genomes.</title>
        <authorList>
            <person name="Floudas D."/>
            <person name="Binder M."/>
            <person name="Riley R."/>
            <person name="Barry K."/>
            <person name="Blanchette R.A."/>
            <person name="Henrissat B."/>
            <person name="Martinez A.T."/>
            <person name="Otillar R."/>
            <person name="Spatafora J.W."/>
            <person name="Yadav J.S."/>
            <person name="Aerts A."/>
            <person name="Benoit I."/>
            <person name="Boyd A."/>
            <person name="Carlson A."/>
            <person name="Copeland A."/>
            <person name="Coutinho P.M."/>
            <person name="de Vries R.P."/>
            <person name="Ferreira P."/>
            <person name="Findley K."/>
            <person name="Foster B."/>
            <person name="Gaskell J."/>
            <person name="Glotzer D."/>
            <person name="Gorecki P."/>
            <person name="Heitman J."/>
            <person name="Hesse C."/>
            <person name="Hori C."/>
            <person name="Igarashi K."/>
            <person name="Jurgens J.A."/>
            <person name="Kallen N."/>
            <person name="Kersten P."/>
            <person name="Kohler A."/>
            <person name="Kuees U."/>
            <person name="Kumar T.K.A."/>
            <person name="Kuo A."/>
            <person name="LaButti K."/>
            <person name="Larrondo L.F."/>
            <person name="Lindquist E."/>
            <person name="Ling A."/>
            <person name="Lombard V."/>
            <person name="Lucas S."/>
            <person name="Lundell T."/>
            <person name="Martin R."/>
            <person name="McLaughlin D.J."/>
            <person name="Morgenstern I."/>
            <person name="Morin E."/>
            <person name="Murat C."/>
            <person name="Nagy L.G."/>
            <person name="Nolan M."/>
            <person name="Ohm R.A."/>
            <person name="Patyshakuliyeva A."/>
            <person name="Rokas A."/>
            <person name="Ruiz-Duenas F.J."/>
            <person name="Sabat G."/>
            <person name="Salamov A."/>
            <person name="Samejima M."/>
            <person name="Schmutz J."/>
            <person name="Slot J.C."/>
            <person name="St John F."/>
            <person name="Stenlid J."/>
            <person name="Sun H."/>
            <person name="Sun S."/>
            <person name="Syed K."/>
            <person name="Tsang A."/>
            <person name="Wiebenga A."/>
            <person name="Young D."/>
            <person name="Pisabarro A."/>
            <person name="Eastwood D.C."/>
            <person name="Martin F."/>
            <person name="Cullen D."/>
            <person name="Grigoriev I.V."/>
            <person name="Hibbett D.S."/>
        </authorList>
    </citation>
    <scope>NUCLEOTIDE SEQUENCE [LARGE SCALE GENOMIC DNA]</scope>
    <source>
        <strain evidence="6">FP-91666</strain>
    </source>
</reference>
<evidence type="ECO:0000256" key="1">
    <source>
        <dbReference type="ARBA" id="ARBA00022737"/>
    </source>
</evidence>
<name>R7RXM8_STEHR</name>
<dbReference type="PANTHER" id="PTHR10039:SF16">
    <property type="entry name" value="GPI INOSITOL-DEACYLASE"/>
    <property type="match status" value="1"/>
</dbReference>
<evidence type="ECO:0000313" key="6">
    <source>
        <dbReference type="Proteomes" id="UP000053927"/>
    </source>
</evidence>
<dbReference type="Proteomes" id="UP000053927">
    <property type="component" value="Unassembled WGS sequence"/>
</dbReference>
<feature type="domain" description="GPI inositol-deacylase winged helix" evidence="3">
    <location>
        <begin position="748"/>
        <end position="827"/>
    </location>
</feature>
<dbReference type="AlphaFoldDB" id="R7RXM8"/>
<dbReference type="OrthoDB" id="7464126at2759"/>
<evidence type="ECO:0000259" key="4">
    <source>
        <dbReference type="Pfam" id="PF24883"/>
    </source>
</evidence>
<dbReference type="PANTHER" id="PTHR10039">
    <property type="entry name" value="AMELOGENIN"/>
    <property type="match status" value="1"/>
</dbReference>